<feature type="domain" description="EamA" evidence="8">
    <location>
        <begin position="9"/>
        <end position="152"/>
    </location>
</feature>
<dbReference type="EMBL" id="BDUF01000014">
    <property type="protein sequence ID" value="GAX89042.1"/>
    <property type="molecule type" value="Genomic_DNA"/>
</dbReference>
<proteinExistence type="inferred from homology"/>
<feature type="domain" description="EamA" evidence="8">
    <location>
        <begin position="165"/>
        <end position="298"/>
    </location>
</feature>
<dbReference type="Pfam" id="PF00892">
    <property type="entry name" value="EamA"/>
    <property type="match status" value="2"/>
</dbReference>
<comment type="similarity">
    <text evidence="2">Belongs to the EamA transporter family.</text>
</comment>
<evidence type="ECO:0000259" key="8">
    <source>
        <dbReference type="Pfam" id="PF00892"/>
    </source>
</evidence>
<name>A0A292YCF0_9BACL</name>
<keyword evidence="5 7" id="KW-1133">Transmembrane helix</keyword>
<keyword evidence="3" id="KW-1003">Cell membrane</keyword>
<evidence type="ECO:0000256" key="3">
    <source>
        <dbReference type="ARBA" id="ARBA00022475"/>
    </source>
</evidence>
<feature type="transmembrane region" description="Helical" evidence="7">
    <location>
        <begin position="199"/>
        <end position="217"/>
    </location>
</feature>
<protein>
    <recommendedName>
        <fullName evidence="8">EamA domain-containing protein</fullName>
    </recommendedName>
</protein>
<keyword evidence="4 7" id="KW-0812">Transmembrane</keyword>
<dbReference type="InterPro" id="IPR037185">
    <property type="entry name" value="EmrE-like"/>
</dbReference>
<dbReference type="PANTHER" id="PTHR32322:SF18">
    <property type="entry name" value="S-ADENOSYLMETHIONINE_S-ADENOSYLHOMOCYSTEINE TRANSPORTER"/>
    <property type="match status" value="1"/>
</dbReference>
<evidence type="ECO:0000256" key="5">
    <source>
        <dbReference type="ARBA" id="ARBA00022989"/>
    </source>
</evidence>
<keyword evidence="6 7" id="KW-0472">Membrane</keyword>
<sequence length="316" mass="34844">MSNRLVAIGAGVFVTFLWATSYILNKLAFAEEIRPFTLSGLRYLIAVLALWAVASVTARAQRQNRDGAPGTGRTSVPKLRFPHYLLLGIAGYIMAQGLQYAGQYFVTPTQTSLLLCIGNIFFVLVVDAVWLKEIRSISSLVDVFCALIGILAYFYPWNLNWESRIGIGLIVLSSVGYAVNLSATRYFLSRFGSKLQQLVIRPMLIGAIGMLAVGPAVEGLPPFSWKLAGILVWLGIVNGALAFYIWTWSQKVLHAYESSILNNLVLIQVAVLDVWILDRELSVLQGIGLLATLLSVAYVQLAPFFNKRKADSRPMP</sequence>
<keyword evidence="10" id="KW-1185">Reference proteome</keyword>
<dbReference type="InterPro" id="IPR000620">
    <property type="entry name" value="EamA_dom"/>
</dbReference>
<evidence type="ECO:0000256" key="4">
    <source>
        <dbReference type="ARBA" id="ARBA00022692"/>
    </source>
</evidence>
<feature type="transmembrane region" description="Helical" evidence="7">
    <location>
        <begin position="137"/>
        <end position="155"/>
    </location>
</feature>
<reference evidence="10" key="1">
    <citation type="submission" date="2017-07" db="EMBL/GenBank/DDBJ databases">
        <title>Draft genome sequence of Effusibacillus lacus strain skLN1.</title>
        <authorList>
            <person name="Watanabe M."/>
            <person name="Kojima H."/>
            <person name="Fukui M."/>
        </authorList>
    </citation>
    <scope>NUCLEOTIDE SEQUENCE [LARGE SCALE GENOMIC DNA]</scope>
    <source>
        <strain evidence="10">skLN1</strain>
    </source>
</reference>
<feature type="transmembrane region" description="Helical" evidence="7">
    <location>
        <begin position="167"/>
        <end position="187"/>
    </location>
</feature>
<feature type="transmembrane region" description="Helical" evidence="7">
    <location>
        <begin position="40"/>
        <end position="60"/>
    </location>
</feature>
<feature type="transmembrane region" description="Helical" evidence="7">
    <location>
        <begin position="112"/>
        <end position="130"/>
    </location>
</feature>
<evidence type="ECO:0000313" key="9">
    <source>
        <dbReference type="EMBL" id="GAX89042.1"/>
    </source>
</evidence>
<feature type="transmembrane region" description="Helical" evidence="7">
    <location>
        <begin position="223"/>
        <end position="248"/>
    </location>
</feature>
<dbReference type="PANTHER" id="PTHR32322">
    <property type="entry name" value="INNER MEMBRANE TRANSPORTER"/>
    <property type="match status" value="1"/>
</dbReference>
<organism evidence="9 10">
    <name type="scientific">Effusibacillus lacus</name>
    <dbReference type="NCBI Taxonomy" id="1348429"/>
    <lineage>
        <taxon>Bacteria</taxon>
        <taxon>Bacillati</taxon>
        <taxon>Bacillota</taxon>
        <taxon>Bacilli</taxon>
        <taxon>Bacillales</taxon>
        <taxon>Alicyclobacillaceae</taxon>
        <taxon>Effusibacillus</taxon>
    </lineage>
</organism>
<comment type="subcellular location">
    <subcellularLocation>
        <location evidence="1">Cell membrane</location>
        <topology evidence="1">Multi-pass membrane protein</topology>
    </subcellularLocation>
</comment>
<dbReference type="OrthoDB" id="2567550at2"/>
<evidence type="ECO:0000313" key="10">
    <source>
        <dbReference type="Proteomes" id="UP000217785"/>
    </source>
</evidence>
<dbReference type="AlphaFoldDB" id="A0A292YCF0"/>
<feature type="transmembrane region" description="Helical" evidence="7">
    <location>
        <begin position="260"/>
        <end position="277"/>
    </location>
</feature>
<comment type="caution">
    <text evidence="9">The sequence shown here is derived from an EMBL/GenBank/DDBJ whole genome shotgun (WGS) entry which is preliminary data.</text>
</comment>
<gene>
    <name evidence="9" type="ORF">EFBL_0656</name>
</gene>
<dbReference type="GO" id="GO:0005886">
    <property type="term" value="C:plasma membrane"/>
    <property type="evidence" value="ECO:0007669"/>
    <property type="project" value="UniProtKB-SubCell"/>
</dbReference>
<dbReference type="RefSeq" id="WP_096180739.1">
    <property type="nucleotide sequence ID" value="NZ_BDUF01000014.1"/>
</dbReference>
<evidence type="ECO:0000256" key="2">
    <source>
        <dbReference type="ARBA" id="ARBA00007362"/>
    </source>
</evidence>
<evidence type="ECO:0000256" key="1">
    <source>
        <dbReference type="ARBA" id="ARBA00004651"/>
    </source>
</evidence>
<feature type="transmembrane region" description="Helical" evidence="7">
    <location>
        <begin position="283"/>
        <end position="305"/>
    </location>
</feature>
<evidence type="ECO:0000256" key="7">
    <source>
        <dbReference type="SAM" id="Phobius"/>
    </source>
</evidence>
<dbReference type="SUPFAM" id="SSF103481">
    <property type="entry name" value="Multidrug resistance efflux transporter EmrE"/>
    <property type="match status" value="1"/>
</dbReference>
<dbReference type="InterPro" id="IPR050638">
    <property type="entry name" value="AA-Vitamin_Transporters"/>
</dbReference>
<dbReference type="Proteomes" id="UP000217785">
    <property type="component" value="Unassembled WGS sequence"/>
</dbReference>
<accession>A0A292YCF0</accession>
<evidence type="ECO:0000256" key="6">
    <source>
        <dbReference type="ARBA" id="ARBA00023136"/>
    </source>
</evidence>
<feature type="transmembrane region" description="Helical" evidence="7">
    <location>
        <begin position="81"/>
        <end position="100"/>
    </location>
</feature>